<dbReference type="PROSITE" id="PS50949">
    <property type="entry name" value="HTH_GNTR"/>
    <property type="match status" value="1"/>
</dbReference>
<dbReference type="SUPFAM" id="SSF46785">
    <property type="entry name" value="Winged helix' DNA-binding domain"/>
    <property type="match status" value="1"/>
</dbReference>
<dbReference type="PANTHER" id="PTHR44846:SF1">
    <property type="entry name" value="MANNOSYL-D-GLYCERATE TRANSPORT_METABOLISM SYSTEM REPRESSOR MNGR-RELATED"/>
    <property type="match status" value="1"/>
</dbReference>
<dbReference type="RefSeq" id="WP_167522187.1">
    <property type="nucleotide sequence ID" value="NZ_JAKVTF010000001.1"/>
</dbReference>
<reference evidence="5 6" key="1">
    <citation type="submission" date="2020-04" db="EMBL/GenBank/DDBJ databases">
        <title>Whole genome sequencing of clinical and environmental type strains of Ochrobactrum.</title>
        <authorList>
            <person name="Dharne M."/>
        </authorList>
    </citation>
    <scope>NUCLEOTIDE SEQUENCE [LARGE SCALE GENOMIC DNA]</scope>
    <source>
        <strain evidence="5 6">DSM 13340</strain>
    </source>
</reference>
<protein>
    <submittedName>
        <fullName evidence="5">Phosphonate metabolism transcriptional regulator PhnF</fullName>
    </submittedName>
</protein>
<keyword evidence="3" id="KW-0804">Transcription</keyword>
<evidence type="ECO:0000259" key="4">
    <source>
        <dbReference type="PROSITE" id="PS50949"/>
    </source>
</evidence>
<accession>A0A7X6FQD6</accession>
<proteinExistence type="predicted"/>
<dbReference type="PRINTS" id="PR00035">
    <property type="entry name" value="HTHGNTR"/>
</dbReference>
<name>A0A7X6FQD6_9HYPH</name>
<dbReference type="Gene3D" id="1.10.10.10">
    <property type="entry name" value="Winged helix-like DNA-binding domain superfamily/Winged helix DNA-binding domain"/>
    <property type="match status" value="1"/>
</dbReference>
<dbReference type="Pfam" id="PF07702">
    <property type="entry name" value="UTRA"/>
    <property type="match status" value="1"/>
</dbReference>
<gene>
    <name evidence="5" type="primary">phnF</name>
    <name evidence="5" type="ORF">HGG76_11285</name>
</gene>
<dbReference type="GO" id="GO:0003677">
    <property type="term" value="F:DNA binding"/>
    <property type="evidence" value="ECO:0007669"/>
    <property type="project" value="UniProtKB-KW"/>
</dbReference>
<dbReference type="CDD" id="cd07377">
    <property type="entry name" value="WHTH_GntR"/>
    <property type="match status" value="1"/>
</dbReference>
<dbReference type="InterPro" id="IPR012702">
    <property type="entry name" value="CP_lyase_PhnF"/>
</dbReference>
<dbReference type="Pfam" id="PF00392">
    <property type="entry name" value="GntR"/>
    <property type="match status" value="1"/>
</dbReference>
<dbReference type="Proteomes" id="UP000558475">
    <property type="component" value="Unassembled WGS sequence"/>
</dbReference>
<dbReference type="Gene3D" id="3.40.1410.10">
    <property type="entry name" value="Chorismate lyase-like"/>
    <property type="match status" value="1"/>
</dbReference>
<comment type="caution">
    <text evidence="5">The sequence shown here is derived from an EMBL/GenBank/DDBJ whole genome shotgun (WGS) entry which is preliminary data.</text>
</comment>
<evidence type="ECO:0000313" key="6">
    <source>
        <dbReference type="Proteomes" id="UP000558475"/>
    </source>
</evidence>
<evidence type="ECO:0000256" key="3">
    <source>
        <dbReference type="ARBA" id="ARBA00023163"/>
    </source>
</evidence>
<keyword evidence="2" id="KW-0238">DNA-binding</keyword>
<dbReference type="SMART" id="SM00866">
    <property type="entry name" value="UTRA"/>
    <property type="match status" value="1"/>
</dbReference>
<evidence type="ECO:0000256" key="2">
    <source>
        <dbReference type="ARBA" id="ARBA00023125"/>
    </source>
</evidence>
<dbReference type="InterPro" id="IPR036388">
    <property type="entry name" value="WH-like_DNA-bd_sf"/>
</dbReference>
<dbReference type="GO" id="GO:0003700">
    <property type="term" value="F:DNA-binding transcription factor activity"/>
    <property type="evidence" value="ECO:0007669"/>
    <property type="project" value="InterPro"/>
</dbReference>
<dbReference type="GO" id="GO:0045892">
    <property type="term" value="P:negative regulation of DNA-templated transcription"/>
    <property type="evidence" value="ECO:0007669"/>
    <property type="project" value="TreeGrafter"/>
</dbReference>
<keyword evidence="1" id="KW-0805">Transcription regulation</keyword>
<dbReference type="InterPro" id="IPR050679">
    <property type="entry name" value="Bact_HTH_transcr_reg"/>
</dbReference>
<dbReference type="InterPro" id="IPR000524">
    <property type="entry name" value="Tscrpt_reg_HTH_GntR"/>
</dbReference>
<dbReference type="SUPFAM" id="SSF64288">
    <property type="entry name" value="Chorismate lyase-like"/>
    <property type="match status" value="1"/>
</dbReference>
<dbReference type="AlphaFoldDB" id="A0A7X6FQD6"/>
<evidence type="ECO:0000313" key="5">
    <source>
        <dbReference type="EMBL" id="NKW09906.1"/>
    </source>
</evidence>
<dbReference type="InterPro" id="IPR011663">
    <property type="entry name" value="UTRA"/>
</dbReference>
<dbReference type="PANTHER" id="PTHR44846">
    <property type="entry name" value="MANNOSYL-D-GLYCERATE TRANSPORT/METABOLISM SYSTEM REPRESSOR MNGR-RELATED"/>
    <property type="match status" value="1"/>
</dbReference>
<sequence length="257" mass="28065">MMTKTRRIERNSGVAIWRQIADEIRGDIMAGKLQSGARMPAEMELADRFGVNRHTVRSAIAALTQEGVLRAEQGRGTFVANAKRLTYQIGRRTRISQSLASQVRDMQGALLASGTMPASPDIAEALEIEPGSPVMRLETLHSADGRPVSRATLWISAEQFPEIAEDYAASGSITVAFRKAGIADYFRKSTIISARHADSDDLKHLKLSPGAIVLTAKAINVNTDGVPIQYSLTRFSADNMEFAIDTYPGDPQMNDMN</sequence>
<dbReference type="InterPro" id="IPR028978">
    <property type="entry name" value="Chorismate_lyase_/UTRA_dom_sf"/>
</dbReference>
<dbReference type="NCBIfam" id="TIGR02325">
    <property type="entry name" value="C_P_lyase_phnF"/>
    <property type="match status" value="1"/>
</dbReference>
<organism evidence="5 6">
    <name type="scientific">Brucella tritici</name>
    <dbReference type="NCBI Taxonomy" id="94626"/>
    <lineage>
        <taxon>Bacteria</taxon>
        <taxon>Pseudomonadati</taxon>
        <taxon>Pseudomonadota</taxon>
        <taxon>Alphaproteobacteria</taxon>
        <taxon>Hyphomicrobiales</taxon>
        <taxon>Brucellaceae</taxon>
        <taxon>Brucella/Ochrobactrum group</taxon>
        <taxon>Brucella</taxon>
    </lineage>
</organism>
<dbReference type="SMART" id="SM00345">
    <property type="entry name" value="HTH_GNTR"/>
    <property type="match status" value="1"/>
</dbReference>
<dbReference type="EMBL" id="JAAXZB010000001">
    <property type="protein sequence ID" value="NKW09906.1"/>
    <property type="molecule type" value="Genomic_DNA"/>
</dbReference>
<evidence type="ECO:0000256" key="1">
    <source>
        <dbReference type="ARBA" id="ARBA00023015"/>
    </source>
</evidence>
<dbReference type="InterPro" id="IPR036390">
    <property type="entry name" value="WH_DNA-bd_sf"/>
</dbReference>
<feature type="domain" description="HTH gntR-type" evidence="4">
    <location>
        <begin position="14"/>
        <end position="82"/>
    </location>
</feature>